<feature type="transmembrane region" description="Helical" evidence="1">
    <location>
        <begin position="329"/>
        <end position="348"/>
    </location>
</feature>
<evidence type="ECO:0000313" key="4">
    <source>
        <dbReference type="Proteomes" id="UP000001405"/>
    </source>
</evidence>
<dbReference type="OrthoDB" id="9782250at2"/>
<dbReference type="Proteomes" id="UP000001405">
    <property type="component" value="Chromosome"/>
</dbReference>
<name>D3ENB9_ATETH</name>
<feature type="transmembrane region" description="Helical" evidence="1">
    <location>
        <begin position="452"/>
        <end position="485"/>
    </location>
</feature>
<evidence type="ECO:0000259" key="2">
    <source>
        <dbReference type="Pfam" id="PF02517"/>
    </source>
</evidence>
<feature type="transmembrane region" description="Helical" evidence="1">
    <location>
        <begin position="369"/>
        <end position="390"/>
    </location>
</feature>
<dbReference type="AlphaFoldDB" id="D3ENB9"/>
<keyword evidence="3" id="KW-0645">Protease</keyword>
<feature type="transmembrane region" description="Helical" evidence="1">
    <location>
        <begin position="242"/>
        <end position="268"/>
    </location>
</feature>
<dbReference type="RefSeq" id="WP_012953634.1">
    <property type="nucleotide sequence ID" value="NC_013771.1"/>
</dbReference>
<dbReference type="PATRIC" id="fig|713887.8.peg.207"/>
<dbReference type="PANTHER" id="PTHR43592:SF15">
    <property type="entry name" value="CAAX AMINO TERMINAL PROTEASE FAMILY PROTEIN"/>
    <property type="match status" value="1"/>
</dbReference>
<dbReference type="STRING" id="1453429.UCYN_02200"/>
<keyword evidence="3" id="KW-0378">Hydrolase</keyword>
<keyword evidence="1" id="KW-1133">Transmembrane helix</keyword>
<dbReference type="GO" id="GO:0080120">
    <property type="term" value="P:CAAX-box protein maturation"/>
    <property type="evidence" value="ECO:0007669"/>
    <property type="project" value="UniProtKB-ARBA"/>
</dbReference>
<proteinExistence type="predicted"/>
<feature type="transmembrane region" description="Helical" evidence="1">
    <location>
        <begin position="414"/>
        <end position="431"/>
    </location>
</feature>
<dbReference type="PANTHER" id="PTHR43592">
    <property type="entry name" value="CAAX AMINO TERMINAL PROTEASE"/>
    <property type="match status" value="1"/>
</dbReference>
<keyword evidence="1" id="KW-0472">Membrane</keyword>
<evidence type="ECO:0000313" key="3">
    <source>
        <dbReference type="EMBL" id="ADB94969.1"/>
    </source>
</evidence>
<organism evidence="4">
    <name type="scientific">Atelocyanobacterium thalassa (isolate ALOHA)</name>
    <dbReference type="NCBI Taxonomy" id="1453429"/>
    <lineage>
        <taxon>Bacteria</taxon>
        <taxon>Bacillati</taxon>
        <taxon>Cyanobacteriota</taxon>
        <taxon>Cyanophyceae</taxon>
        <taxon>Oscillatoriophycideae</taxon>
        <taxon>Chroococcales</taxon>
        <taxon>Aphanothecaceae</taxon>
        <taxon>Candidatus Atelocyanobacterium</taxon>
        <taxon>Candidatus Atelocyanobacterium thalassae</taxon>
    </lineage>
</organism>
<keyword evidence="1" id="KW-0812">Transmembrane</keyword>
<accession>D3ENB9</accession>
<dbReference type="InterPro" id="IPR003675">
    <property type="entry name" value="Rce1/LyrA-like_dom"/>
</dbReference>
<gene>
    <name evidence="3" type="ordered locus">UCYN_02200</name>
</gene>
<dbReference type="HOGENOM" id="CLU_043242_0_0_3"/>
<dbReference type="KEGG" id="cyu:UCYN_02200"/>
<sequence length="517" mass="58146">MKIKKLLLAIITVVSLIPVFLSLVNSVHQPQSQSNFQLYQTNLILKTSQIFDNDHQKIKSISQYISGQQPYIDALKKYSETHGILSDRLDELSTELKTFDNNTIGVKEEILSLNSSNISDHRKKILTDIDYRKKTLSNLNLKIGLLEVAQGNTKQALDIWKNNNSLLSPSSSNKLSDVLINLWNNSFVKSDDAEFIIKENLNGWFLSYSLKRLYEIEDRQQDLQILQAKYEKNLQSTILKLAFLNIIPGLGSVVGIGIIIFSLIQLILRQDSAILNISSDYKWEIPWTVETPWKVFIIGFFFFGQIILPALFTTLNINLINLSLRGKAIYIFSSYLIMALGGILVLYLSIKPFFPLPQKLFNFKIFKNWIIWGISGYLVALPSVLIISLINDNFWGGKGGSNPLLSLVLENQDLFALAIFYLTAAVAAPFYEEIIFRGFLLPSLTRYISPWGAIIVSSLIFAVAHLNISEILPLTTLGIILGVVYTRSGNLLSSILMHSLWNTGTLVSLFLLGTGGN</sequence>
<keyword evidence="4" id="KW-1185">Reference proteome</keyword>
<feature type="transmembrane region" description="Helical" evidence="1">
    <location>
        <begin position="491"/>
        <end position="512"/>
    </location>
</feature>
<feature type="domain" description="CAAX prenyl protease 2/Lysostaphin resistance protein A-like" evidence="2">
    <location>
        <begin position="417"/>
        <end position="503"/>
    </location>
</feature>
<protein>
    <submittedName>
        <fullName evidence="3">Predicted metal-dependent membrane protease</fullName>
    </submittedName>
</protein>
<dbReference type="GO" id="GO:0004175">
    <property type="term" value="F:endopeptidase activity"/>
    <property type="evidence" value="ECO:0007669"/>
    <property type="project" value="UniProtKB-ARBA"/>
</dbReference>
<reference evidence="3 4" key="1">
    <citation type="journal article" date="2010" name="Nature">
        <title>Metabolic streamlining in an open-ocean nitrogen-fixing cyanobacterium.</title>
        <authorList>
            <person name="Tripp H.J."/>
            <person name="Bench S.R."/>
            <person name="Turk K.A."/>
            <person name="Foster R.A."/>
            <person name="Desany B.A."/>
            <person name="Niazi F."/>
            <person name="Affourtit J.P."/>
            <person name="Zehr J.P."/>
        </authorList>
    </citation>
    <scope>NUCLEOTIDE SEQUENCE [LARGE SCALE GENOMIC DNA]</scope>
    <source>
        <strain evidence="4">ALOHA</strain>
    </source>
</reference>
<dbReference type="EMBL" id="CP001842">
    <property type="protein sequence ID" value="ADB94969.1"/>
    <property type="molecule type" value="Genomic_DNA"/>
</dbReference>
<dbReference type="GO" id="GO:0006508">
    <property type="term" value="P:proteolysis"/>
    <property type="evidence" value="ECO:0007669"/>
    <property type="project" value="UniProtKB-KW"/>
</dbReference>
<feature type="transmembrane region" description="Helical" evidence="1">
    <location>
        <begin position="295"/>
        <end position="317"/>
    </location>
</feature>
<dbReference type="Pfam" id="PF02517">
    <property type="entry name" value="Rce1-like"/>
    <property type="match status" value="1"/>
</dbReference>
<evidence type="ECO:0000256" key="1">
    <source>
        <dbReference type="SAM" id="Phobius"/>
    </source>
</evidence>